<evidence type="ECO:0000313" key="2">
    <source>
        <dbReference type="Proteomes" id="UP001152795"/>
    </source>
</evidence>
<protein>
    <submittedName>
        <fullName evidence="1">Uncharacterized protein</fullName>
    </submittedName>
</protein>
<dbReference type="Proteomes" id="UP001152795">
    <property type="component" value="Unassembled WGS sequence"/>
</dbReference>
<reference evidence="1" key="1">
    <citation type="submission" date="2020-04" db="EMBL/GenBank/DDBJ databases">
        <authorList>
            <person name="Alioto T."/>
            <person name="Alioto T."/>
            <person name="Gomez Garrido J."/>
        </authorList>
    </citation>
    <scope>NUCLEOTIDE SEQUENCE</scope>
    <source>
        <strain evidence="1">A484AB</strain>
    </source>
</reference>
<gene>
    <name evidence="1" type="ORF">PACLA_8A045690</name>
</gene>
<feature type="non-terminal residue" evidence="1">
    <location>
        <position position="72"/>
    </location>
</feature>
<feature type="non-terminal residue" evidence="1">
    <location>
        <position position="1"/>
    </location>
</feature>
<organism evidence="1 2">
    <name type="scientific">Paramuricea clavata</name>
    <name type="common">Red gorgonian</name>
    <name type="synonym">Violescent sea-whip</name>
    <dbReference type="NCBI Taxonomy" id="317549"/>
    <lineage>
        <taxon>Eukaryota</taxon>
        <taxon>Metazoa</taxon>
        <taxon>Cnidaria</taxon>
        <taxon>Anthozoa</taxon>
        <taxon>Octocorallia</taxon>
        <taxon>Malacalcyonacea</taxon>
        <taxon>Plexauridae</taxon>
        <taxon>Paramuricea</taxon>
    </lineage>
</organism>
<dbReference type="AlphaFoldDB" id="A0A7D9L8M7"/>
<name>A0A7D9L8M7_PARCT</name>
<evidence type="ECO:0000313" key="1">
    <source>
        <dbReference type="EMBL" id="CAB4027718.1"/>
    </source>
</evidence>
<dbReference type="EMBL" id="CACRXK020014977">
    <property type="protein sequence ID" value="CAB4027718.1"/>
    <property type="molecule type" value="Genomic_DNA"/>
</dbReference>
<proteinExistence type="predicted"/>
<keyword evidence="2" id="KW-1185">Reference proteome</keyword>
<sequence length="72" mass="8406">KNHWSLCTKGYYLSGLYRSDGHYLSNIEKAWCCKPHEAPNFYTSCYNESVRSEFDWNKEGMVSCTTASYYIA</sequence>
<comment type="caution">
    <text evidence="1">The sequence shown here is derived from an EMBL/GenBank/DDBJ whole genome shotgun (WGS) entry which is preliminary data.</text>
</comment>
<accession>A0A7D9L8M7</accession>
<dbReference type="OrthoDB" id="5984372at2759"/>